<evidence type="ECO:0000313" key="1">
    <source>
        <dbReference type="EMBL" id="MBK3493642.1"/>
    </source>
</evidence>
<dbReference type="EMBL" id="JAEOAH010000003">
    <property type="protein sequence ID" value="MBK3493642.1"/>
    <property type="molecule type" value="Genomic_DNA"/>
</dbReference>
<proteinExistence type="predicted"/>
<name>A0ABS1H2K8_9BACL</name>
<gene>
    <name evidence="1" type="ORF">JFL43_01930</name>
</gene>
<comment type="caution">
    <text evidence="1">The sequence shown here is derived from an EMBL/GenBank/DDBJ whole genome shotgun (WGS) entry which is preliminary data.</text>
</comment>
<keyword evidence="2" id="KW-1185">Reference proteome</keyword>
<reference evidence="1 2" key="1">
    <citation type="submission" date="2020-12" db="EMBL/GenBank/DDBJ databases">
        <title>YIM B01967 draft genome.</title>
        <authorList>
            <person name="Yan X."/>
        </authorList>
    </citation>
    <scope>NUCLEOTIDE SEQUENCE [LARGE SCALE GENOMIC DNA]</scope>
    <source>
        <strain evidence="1 2">YIM B01967</strain>
    </source>
</reference>
<sequence length="176" mass="19394">MRFSNISSDALKLLGVENKLTPISMPSFSGINAMPTKSAPAMSEEKYKDAIIAQAKKDFENGKCGGHKNSSYMTLKNSFVSVVSPDRKGSIAQILRQLPFMQRGNVSYLEVKDARGNITSTYSPHNGWHAIGTREEHLRESEFDATYIEAWRSFKAASQNNQSHISTSSGSIDVSV</sequence>
<dbReference type="RefSeq" id="WP_100797249.1">
    <property type="nucleotide sequence ID" value="NZ_JAEOAH010000003.1"/>
</dbReference>
<protein>
    <submittedName>
        <fullName evidence="1">Uncharacterized protein</fullName>
    </submittedName>
</protein>
<dbReference type="Proteomes" id="UP000618943">
    <property type="component" value="Unassembled WGS sequence"/>
</dbReference>
<accession>A0ABS1H2K8</accession>
<evidence type="ECO:0000313" key="2">
    <source>
        <dbReference type="Proteomes" id="UP000618943"/>
    </source>
</evidence>
<organism evidence="1 2">
    <name type="scientific">Viridibacillus soli</name>
    <dbReference type="NCBI Taxonomy" id="2798301"/>
    <lineage>
        <taxon>Bacteria</taxon>
        <taxon>Bacillati</taxon>
        <taxon>Bacillota</taxon>
        <taxon>Bacilli</taxon>
        <taxon>Bacillales</taxon>
        <taxon>Caryophanaceae</taxon>
        <taxon>Viridibacillus</taxon>
    </lineage>
</organism>